<evidence type="ECO:0000259" key="1">
    <source>
        <dbReference type="SMART" id="SM00256"/>
    </source>
</evidence>
<dbReference type="EMBL" id="JBFOLK010000012">
    <property type="protein sequence ID" value="KAL2470642.1"/>
    <property type="molecule type" value="Genomic_DNA"/>
</dbReference>
<dbReference type="Proteomes" id="UP001604336">
    <property type="component" value="Unassembled WGS sequence"/>
</dbReference>
<evidence type="ECO:0000313" key="3">
    <source>
        <dbReference type="Proteomes" id="UP001604336"/>
    </source>
</evidence>
<gene>
    <name evidence="2" type="ORF">Adt_38778</name>
</gene>
<keyword evidence="3" id="KW-1185">Reference proteome</keyword>
<evidence type="ECO:0000313" key="2">
    <source>
        <dbReference type="EMBL" id="KAL2470642.1"/>
    </source>
</evidence>
<dbReference type="Gene3D" id="2.120.10.80">
    <property type="entry name" value="Kelch-type beta propeller"/>
    <property type="match status" value="1"/>
</dbReference>
<dbReference type="SUPFAM" id="SSF117281">
    <property type="entry name" value="Kelch motif"/>
    <property type="match status" value="1"/>
</dbReference>
<dbReference type="Pfam" id="PF00646">
    <property type="entry name" value="F-box"/>
    <property type="match status" value="1"/>
</dbReference>
<sequence length="375" mass="43331">MEETNWDYFDSDLTELILSHLSIPSIIRSSLVCKSWQSIITSSSFRTRVLTRKRPWFFLYGQNNVFLKNNQVFAFDPESYEWIKLPVSASLLSKDLFTGSNGFCFTITPENFSFKPVLSDSWSQTSPLRFSRCNPLLGVYDVPDKRSKLPRFIVAGGASFIGNLVDLGDRLAVEIYNPNQDFWELCPPLPANFRPGNSSQWLCSALFKRKFYVFGIYSFFVSSFDLEKRYWTSVQTLRPPGTLFSYLISLHDRLILAGLCNNIETSPSFVIWKIDEKTLEFIEMEIMPQELLSCLFDSSDEDDRFASLKCVGFGNLIYVFNEEHHKHYPACVCEMSNYSGKCKWRRLPSLPLPVNKFHKIVSFCSNVYLDVVRNN</sequence>
<dbReference type="SUPFAM" id="SSF81383">
    <property type="entry name" value="F-box domain"/>
    <property type="match status" value="1"/>
</dbReference>
<dbReference type="InterPro" id="IPR036047">
    <property type="entry name" value="F-box-like_dom_sf"/>
</dbReference>
<proteinExistence type="predicted"/>
<reference evidence="3" key="1">
    <citation type="submission" date="2024-07" db="EMBL/GenBank/DDBJ databases">
        <title>Two chromosome-level genome assemblies of Korean endemic species Abeliophyllum distichum and Forsythia ovata (Oleaceae).</title>
        <authorList>
            <person name="Jang H."/>
        </authorList>
    </citation>
    <scope>NUCLEOTIDE SEQUENCE [LARGE SCALE GENOMIC DNA]</scope>
</reference>
<dbReference type="Gene3D" id="1.20.1280.50">
    <property type="match status" value="1"/>
</dbReference>
<dbReference type="InterPro" id="IPR001810">
    <property type="entry name" value="F-box_dom"/>
</dbReference>
<name>A0ABD1Q380_9LAMI</name>
<dbReference type="PANTHER" id="PTHR47712">
    <property type="entry name" value="OS09G0555300 PROTEIN"/>
    <property type="match status" value="1"/>
</dbReference>
<feature type="domain" description="F-box" evidence="1">
    <location>
        <begin position="9"/>
        <end position="49"/>
    </location>
</feature>
<dbReference type="PANTHER" id="PTHR47712:SF3">
    <property type="entry name" value="F-BOX DOMAIN-CONTAINING PROTEIN"/>
    <property type="match status" value="1"/>
</dbReference>
<dbReference type="SMART" id="SM00256">
    <property type="entry name" value="FBOX"/>
    <property type="match status" value="1"/>
</dbReference>
<accession>A0ABD1Q380</accession>
<dbReference type="AlphaFoldDB" id="A0ABD1Q380"/>
<comment type="caution">
    <text evidence="2">The sequence shown here is derived from an EMBL/GenBank/DDBJ whole genome shotgun (WGS) entry which is preliminary data.</text>
</comment>
<organism evidence="2 3">
    <name type="scientific">Abeliophyllum distichum</name>
    <dbReference type="NCBI Taxonomy" id="126358"/>
    <lineage>
        <taxon>Eukaryota</taxon>
        <taxon>Viridiplantae</taxon>
        <taxon>Streptophyta</taxon>
        <taxon>Embryophyta</taxon>
        <taxon>Tracheophyta</taxon>
        <taxon>Spermatophyta</taxon>
        <taxon>Magnoliopsida</taxon>
        <taxon>eudicotyledons</taxon>
        <taxon>Gunneridae</taxon>
        <taxon>Pentapetalae</taxon>
        <taxon>asterids</taxon>
        <taxon>lamiids</taxon>
        <taxon>Lamiales</taxon>
        <taxon>Oleaceae</taxon>
        <taxon>Forsythieae</taxon>
        <taxon>Abeliophyllum</taxon>
    </lineage>
</organism>
<dbReference type="InterPro" id="IPR015915">
    <property type="entry name" value="Kelch-typ_b-propeller"/>
</dbReference>
<protein>
    <submittedName>
        <fullName evidence="2">F-box/kelch-repeat protein</fullName>
    </submittedName>
</protein>